<proteinExistence type="predicted"/>
<name>A0A2P2NAF4_RHIMU</name>
<reference evidence="1" key="1">
    <citation type="submission" date="2018-02" db="EMBL/GenBank/DDBJ databases">
        <title>Rhizophora mucronata_Transcriptome.</title>
        <authorList>
            <person name="Meera S.P."/>
            <person name="Sreeshan A."/>
            <person name="Augustine A."/>
        </authorList>
    </citation>
    <scope>NUCLEOTIDE SEQUENCE</scope>
    <source>
        <tissue evidence="1">Leaf</tissue>
    </source>
</reference>
<organism evidence="1">
    <name type="scientific">Rhizophora mucronata</name>
    <name type="common">Asiatic mangrove</name>
    <dbReference type="NCBI Taxonomy" id="61149"/>
    <lineage>
        <taxon>Eukaryota</taxon>
        <taxon>Viridiplantae</taxon>
        <taxon>Streptophyta</taxon>
        <taxon>Embryophyta</taxon>
        <taxon>Tracheophyta</taxon>
        <taxon>Spermatophyta</taxon>
        <taxon>Magnoliopsida</taxon>
        <taxon>eudicotyledons</taxon>
        <taxon>Gunneridae</taxon>
        <taxon>Pentapetalae</taxon>
        <taxon>rosids</taxon>
        <taxon>fabids</taxon>
        <taxon>Malpighiales</taxon>
        <taxon>Rhizophoraceae</taxon>
        <taxon>Rhizophora</taxon>
    </lineage>
</organism>
<dbReference type="AlphaFoldDB" id="A0A2P2NAF4"/>
<evidence type="ECO:0000313" key="1">
    <source>
        <dbReference type="EMBL" id="MBX39462.1"/>
    </source>
</evidence>
<sequence length="90" mass="10672">MLIPRLALQHIFLIITQNIAELISLNKEEKTKNPKIFDGTISHKEVQNRKKFDLYESFRSNLTEPTTQFAIKHRPKTQKWTQTRHTLSIQ</sequence>
<protein>
    <submittedName>
        <fullName evidence="1">Uncharacterized protein</fullName>
    </submittedName>
</protein>
<accession>A0A2P2NAF4</accession>
<dbReference type="EMBL" id="GGEC01058978">
    <property type="protein sequence ID" value="MBX39462.1"/>
    <property type="molecule type" value="Transcribed_RNA"/>
</dbReference>